<proteinExistence type="predicted"/>
<dbReference type="EMBL" id="NCKV01007540">
    <property type="protein sequence ID" value="RWS22934.1"/>
    <property type="molecule type" value="Genomic_DNA"/>
</dbReference>
<dbReference type="Proteomes" id="UP000288716">
    <property type="component" value="Unassembled WGS sequence"/>
</dbReference>
<name>A0A443S631_9ACAR</name>
<dbReference type="VEuPathDB" id="VectorBase:LDEU009106"/>
<reference evidence="1 2" key="1">
    <citation type="journal article" date="2018" name="Gigascience">
        <title>Genomes of trombidid mites reveal novel predicted allergens and laterally-transferred genes associated with secondary metabolism.</title>
        <authorList>
            <person name="Dong X."/>
            <person name="Chaisiri K."/>
            <person name="Xia D."/>
            <person name="Armstrong S.D."/>
            <person name="Fang Y."/>
            <person name="Donnelly M.J."/>
            <person name="Kadowaki T."/>
            <person name="McGarry J.W."/>
            <person name="Darby A.C."/>
            <person name="Makepeace B.L."/>
        </authorList>
    </citation>
    <scope>NUCLEOTIDE SEQUENCE [LARGE SCALE GENOMIC DNA]</scope>
    <source>
        <strain evidence="1">UoL-UT</strain>
    </source>
</reference>
<gene>
    <name evidence="1" type="ORF">B4U80_13981</name>
</gene>
<dbReference type="AlphaFoldDB" id="A0A443S631"/>
<evidence type="ECO:0000313" key="2">
    <source>
        <dbReference type="Proteomes" id="UP000288716"/>
    </source>
</evidence>
<sequence length="82" mass="9407">MANMHSILFRYTYSTIPYQGTSNQELLSETLIELGVTPHNKAKNIEYISYESRLNSFTKWPKTAIITPERVAAAGFFYTVKL</sequence>
<dbReference type="InterPro" id="IPR001370">
    <property type="entry name" value="BIR_rpt"/>
</dbReference>
<protein>
    <submittedName>
        <fullName evidence="1">Uncharacterized protein</fullName>
    </submittedName>
</protein>
<dbReference type="OrthoDB" id="6428517at2759"/>
<keyword evidence="2" id="KW-1185">Reference proteome</keyword>
<accession>A0A443S631</accession>
<dbReference type="Gene3D" id="1.10.1170.10">
    <property type="entry name" value="Inhibitor Of Apoptosis Protein (2mihbC-IAP-1), Chain A"/>
    <property type="match status" value="1"/>
</dbReference>
<evidence type="ECO:0000313" key="1">
    <source>
        <dbReference type="EMBL" id="RWS22934.1"/>
    </source>
</evidence>
<comment type="caution">
    <text evidence="1">The sequence shown here is derived from an EMBL/GenBank/DDBJ whole genome shotgun (WGS) entry which is preliminary data.</text>
</comment>
<organism evidence="1 2">
    <name type="scientific">Leptotrombidium deliense</name>
    <dbReference type="NCBI Taxonomy" id="299467"/>
    <lineage>
        <taxon>Eukaryota</taxon>
        <taxon>Metazoa</taxon>
        <taxon>Ecdysozoa</taxon>
        <taxon>Arthropoda</taxon>
        <taxon>Chelicerata</taxon>
        <taxon>Arachnida</taxon>
        <taxon>Acari</taxon>
        <taxon>Acariformes</taxon>
        <taxon>Trombidiformes</taxon>
        <taxon>Prostigmata</taxon>
        <taxon>Anystina</taxon>
        <taxon>Parasitengona</taxon>
        <taxon>Trombiculoidea</taxon>
        <taxon>Trombiculidae</taxon>
        <taxon>Leptotrombidium</taxon>
    </lineage>
</organism>
<dbReference type="SUPFAM" id="SSF57924">
    <property type="entry name" value="Inhibitor of apoptosis (IAP) repeat"/>
    <property type="match status" value="1"/>
</dbReference>
<dbReference type="PROSITE" id="PS50143">
    <property type="entry name" value="BIR_REPEAT_2"/>
    <property type="match status" value="1"/>
</dbReference>